<dbReference type="PANTHER" id="PTHR34599">
    <property type="entry name" value="PEROXIDASE-RELATED"/>
    <property type="match status" value="1"/>
</dbReference>
<evidence type="ECO:0000313" key="4">
    <source>
        <dbReference type="Proteomes" id="UP000324917"/>
    </source>
</evidence>
<dbReference type="Pfam" id="PF07705">
    <property type="entry name" value="CARDB"/>
    <property type="match status" value="1"/>
</dbReference>
<feature type="region of interest" description="Disordered" evidence="1">
    <location>
        <begin position="1"/>
        <end position="37"/>
    </location>
</feature>
<dbReference type="Gene3D" id="1.10.606.20">
    <property type="match status" value="1"/>
</dbReference>
<dbReference type="PANTHER" id="PTHR34599:SF1">
    <property type="entry name" value="PHOSPHATIDIC ACID PHOSPHATASE TYPE 2_HALOPEROXIDASE DOMAIN-CONTAINING PROTEIN"/>
    <property type="match status" value="1"/>
</dbReference>
<feature type="compositionally biased region" description="Polar residues" evidence="1">
    <location>
        <begin position="27"/>
        <end position="37"/>
    </location>
</feature>
<organism evidence="3 4">
    <name type="scientific">Microcystis aeruginosa NIES-2520</name>
    <dbReference type="NCBI Taxonomy" id="2303982"/>
    <lineage>
        <taxon>Bacteria</taxon>
        <taxon>Bacillati</taxon>
        <taxon>Cyanobacteriota</taxon>
        <taxon>Cyanophyceae</taxon>
        <taxon>Oscillatoriophycideae</taxon>
        <taxon>Chroococcales</taxon>
        <taxon>Microcystaceae</taxon>
        <taxon>Microcystis</taxon>
    </lineage>
</organism>
<sequence>MKSTNLITTAESSPQNTLDDQKKVTENEQIPNSNNATSKIDELLEEVIGDKNLNQLSRQDLNELLDKVDFLGAIGLDTAGEKIPTEVGKRSDNGESGNNKNSSSTSSLTSSSTLSLTSSVSQPDLVGSFGTINLPTTVDFGAQGTAQVIVTNQGQGIASGSSTVNLYISTDGEIDKNDALLTSVSTNLNLDAGQSVTLDLTYNNNTSVIAPGAYFLIAEVDADNQIAEQLETNNVTSKLVSGLNTNAVIDWNAIALNAIQAEGKAGRGVAPTVGSRLMALVSTAVYDTVNAFNTLYPSYAVNVNAPANTSLGMAAVGAAYRVLSTQLSGQSSLFLQQVANSRSEILDSATAESRGFNFGILVGNQSMNLRANDGSNDNTPFTAPPGDYVWRPETSGPTAGVAVGANWGGVDTWAIGDINQFVSENNLDVTLEGRPDTNPTLYAEEIEEVRLYGGLQNTDLTTTLRNADQTEMAVFFAYDRADTFRPYGHLNQIAQGIAVDEGNTLQDDASLFAALNTALADAVIIAWKEKYTELQPRPDDIIAGGFAANDGIASTVGDPDWKPLLSELMGVNSPPFPDYMSGHSAMGGAFAGVMTEYFGDNYVFSAVSQELPGVVRDFDSFYEAGMEDALSRIYGGVHVSEACTDSFEMGLAVGEFVAANFFQP</sequence>
<dbReference type="InterPro" id="IPR036938">
    <property type="entry name" value="PAP2/HPO_sf"/>
</dbReference>
<feature type="compositionally biased region" description="Low complexity" evidence="1">
    <location>
        <begin position="102"/>
        <end position="113"/>
    </location>
</feature>
<protein>
    <recommendedName>
        <fullName evidence="2">CARDB domain-containing protein</fullName>
    </recommendedName>
</protein>
<dbReference type="Proteomes" id="UP000324917">
    <property type="component" value="Unassembled WGS sequence"/>
</dbReference>
<dbReference type="InterPro" id="IPR011635">
    <property type="entry name" value="CARDB"/>
</dbReference>
<feature type="domain" description="CARDB" evidence="2">
    <location>
        <begin position="123"/>
        <end position="238"/>
    </location>
</feature>
<dbReference type="InterPro" id="IPR052559">
    <property type="entry name" value="V-haloperoxidase"/>
</dbReference>
<dbReference type="Gene3D" id="2.60.40.10">
    <property type="entry name" value="Immunoglobulins"/>
    <property type="match status" value="1"/>
</dbReference>
<evidence type="ECO:0000256" key="1">
    <source>
        <dbReference type="SAM" id="MobiDB-lite"/>
    </source>
</evidence>
<accession>A0A5A5RKY4</accession>
<feature type="compositionally biased region" description="Polar residues" evidence="1">
    <location>
        <begin position="1"/>
        <end position="18"/>
    </location>
</feature>
<dbReference type="EMBL" id="BHVP01000039">
    <property type="protein sequence ID" value="GCA75519.1"/>
    <property type="molecule type" value="Genomic_DNA"/>
</dbReference>
<feature type="region of interest" description="Disordered" evidence="1">
    <location>
        <begin position="84"/>
        <end position="113"/>
    </location>
</feature>
<dbReference type="AlphaFoldDB" id="A0A5A5RKY4"/>
<feature type="compositionally biased region" description="Basic and acidic residues" evidence="1">
    <location>
        <begin position="84"/>
        <end position="93"/>
    </location>
</feature>
<reference evidence="3 4" key="1">
    <citation type="submission" date="2018-09" db="EMBL/GenBank/DDBJ databases">
        <title>Evolutionary history of phycoerythrin pigmentation in the water bloom-forming cyanobacterium Microcystis aeruginosa.</title>
        <authorList>
            <person name="Tanabe Y."/>
            <person name="Tanabe Y."/>
            <person name="Yamaguchi H."/>
        </authorList>
    </citation>
    <scope>NUCLEOTIDE SEQUENCE [LARGE SCALE GENOMIC DNA]</scope>
    <source>
        <strain evidence="3 4">NIES-2520</strain>
    </source>
</reference>
<dbReference type="CDD" id="cd03398">
    <property type="entry name" value="PAP2_haloperoxidase"/>
    <property type="match status" value="1"/>
</dbReference>
<proteinExistence type="predicted"/>
<gene>
    <name evidence="3" type="ORF">MiTe_02353</name>
</gene>
<dbReference type="InterPro" id="IPR013783">
    <property type="entry name" value="Ig-like_fold"/>
</dbReference>
<evidence type="ECO:0000313" key="3">
    <source>
        <dbReference type="EMBL" id="GCA75519.1"/>
    </source>
</evidence>
<name>A0A5A5RKY4_MICAE</name>
<dbReference type="RefSeq" id="WP_149986918.1">
    <property type="nucleotide sequence ID" value="NZ_BHVP01000039.1"/>
</dbReference>
<comment type="caution">
    <text evidence="3">The sequence shown here is derived from an EMBL/GenBank/DDBJ whole genome shotgun (WGS) entry which is preliminary data.</text>
</comment>
<evidence type="ECO:0000259" key="2">
    <source>
        <dbReference type="Pfam" id="PF07705"/>
    </source>
</evidence>
<dbReference type="SUPFAM" id="SSF48317">
    <property type="entry name" value="Acid phosphatase/Vanadium-dependent haloperoxidase"/>
    <property type="match status" value="1"/>
</dbReference>